<reference evidence="3" key="1">
    <citation type="submission" date="2018-01" db="EMBL/GenBank/DDBJ databases">
        <title>Draft genome sequence of Bandra megavirus.</title>
        <authorList>
            <person name="Chatterjee A."/>
            <person name="Yadav R."/>
            <person name="Kondabagil K."/>
        </authorList>
    </citation>
    <scope>NUCLEOTIDE SEQUENCE</scope>
    <source>
        <strain evidence="3">KK-1</strain>
    </source>
</reference>
<dbReference type="Pfam" id="PF12796">
    <property type="entry name" value="Ank_2"/>
    <property type="match status" value="1"/>
</dbReference>
<dbReference type="InterPro" id="IPR036770">
    <property type="entry name" value="Ankyrin_rpt-contain_sf"/>
</dbReference>
<dbReference type="Gene3D" id="1.25.40.20">
    <property type="entry name" value="Ankyrin repeat-containing domain"/>
    <property type="match status" value="2"/>
</dbReference>
<evidence type="ECO:0000256" key="1">
    <source>
        <dbReference type="ARBA" id="ARBA00022737"/>
    </source>
</evidence>
<sequence>MQKIFYQDTYDYNYNYPCNEYITCKYFTNLMYLIIYEKIIDDCHNKIIEEIILCKNNIDAKNELGWTALMLAARNSKNWSSIKTVKLLLDAGADPNIYDKTVGNSILSMCAASSNKSSSLETVKLLLDRDVNINYKSIYGWTSLMLAARNSYKNSNIDTVKLLLQYGADIDTINNYGRTALMCAIHASDTQISTKTIEILLEAGAKIDIQDLEGTTALIFSTKLSHYSGNIKIIQLLLDYGADYNIKDNNNKTFFDYLSDKYKNTINKIITIIEKSKAIKKHINKIIINNANEFLYRPNSLRSKILNIKWNLDIDSYNHVKITDPSLIDYLGIYNDIDFIDKIIDHYQYI</sequence>
<dbReference type="SUPFAM" id="SSF48403">
    <property type="entry name" value="Ankyrin repeat"/>
    <property type="match status" value="1"/>
</dbReference>
<dbReference type="PROSITE" id="PS50297">
    <property type="entry name" value="ANK_REP_REGION"/>
    <property type="match status" value="4"/>
</dbReference>
<dbReference type="Pfam" id="PF00023">
    <property type="entry name" value="Ank"/>
    <property type="match status" value="2"/>
</dbReference>
<evidence type="ECO:0000313" key="3">
    <source>
        <dbReference type="EMBL" id="AUV58609.1"/>
    </source>
</evidence>
<evidence type="ECO:0000256" key="2">
    <source>
        <dbReference type="ARBA" id="ARBA00023043"/>
    </source>
</evidence>
<organism evidence="3">
    <name type="scientific">Bandra megavirus</name>
    <dbReference type="NCBI Taxonomy" id="2071566"/>
    <lineage>
        <taxon>Viruses</taxon>
        <taxon>Varidnaviria</taxon>
        <taxon>Bamfordvirae</taxon>
        <taxon>Nucleocytoviricota</taxon>
        <taxon>Megaviricetes</taxon>
        <taxon>Imitervirales</taxon>
        <taxon>Mimiviridae</taxon>
        <taxon>Megamimivirinae</taxon>
        <taxon>Megavirus</taxon>
    </lineage>
</organism>
<proteinExistence type="predicted"/>
<dbReference type="PROSITE" id="PS50088">
    <property type="entry name" value="ANK_REPEAT"/>
    <property type="match status" value="4"/>
</dbReference>
<dbReference type="PANTHER" id="PTHR24180:SF45">
    <property type="entry name" value="POLY [ADP-RIBOSE] POLYMERASE TANKYRASE"/>
    <property type="match status" value="1"/>
</dbReference>
<dbReference type="InterPro" id="IPR002110">
    <property type="entry name" value="Ankyrin_rpt"/>
</dbReference>
<dbReference type="SMART" id="SM00248">
    <property type="entry name" value="ANK"/>
    <property type="match status" value="6"/>
</dbReference>
<dbReference type="EMBL" id="MG779357">
    <property type="protein sequence ID" value="AUV58609.1"/>
    <property type="molecule type" value="Genomic_DNA"/>
</dbReference>
<dbReference type="InterPro" id="IPR051637">
    <property type="entry name" value="Ank_repeat_dom-contain_49"/>
</dbReference>
<protein>
    <submittedName>
        <fullName evidence="3">Ankyrin repeat protein</fullName>
    </submittedName>
</protein>
<keyword evidence="2" id="KW-0040">ANK repeat</keyword>
<dbReference type="PANTHER" id="PTHR24180">
    <property type="entry name" value="CYCLIN-DEPENDENT KINASE INHIBITOR 2C-RELATED"/>
    <property type="match status" value="1"/>
</dbReference>
<accession>A0A2K9V8S5</accession>
<keyword evidence="1" id="KW-0677">Repeat</keyword>
<name>A0A2K9V8S5_9VIRU</name>